<keyword evidence="2" id="KW-0472">Membrane</keyword>
<accession>A0ABR2FKM6</accession>
<feature type="region of interest" description="Disordered" evidence="1">
    <location>
        <begin position="1"/>
        <end position="23"/>
    </location>
</feature>
<evidence type="ECO:0000313" key="4">
    <source>
        <dbReference type="Proteomes" id="UP001472677"/>
    </source>
</evidence>
<comment type="caution">
    <text evidence="3">The sequence shown here is derived from an EMBL/GenBank/DDBJ whole genome shotgun (WGS) entry which is preliminary data.</text>
</comment>
<evidence type="ECO:0000256" key="1">
    <source>
        <dbReference type="SAM" id="MobiDB-lite"/>
    </source>
</evidence>
<protein>
    <submittedName>
        <fullName evidence="3">Uncharacterized protein</fullName>
    </submittedName>
</protein>
<feature type="transmembrane region" description="Helical" evidence="2">
    <location>
        <begin position="76"/>
        <end position="95"/>
    </location>
</feature>
<keyword evidence="2" id="KW-1133">Transmembrane helix</keyword>
<proteinExistence type="predicted"/>
<sequence>MGHSLLSSFGANSPQLTESSTVDSPSFLSNLFLSYIRPLPPRLSDPFRLFTSNPHPTSPILPRHHRLLHPPFPSSVSFYFILTPLRIFFLARALMNWRYIPKR</sequence>
<evidence type="ECO:0000256" key="2">
    <source>
        <dbReference type="SAM" id="Phobius"/>
    </source>
</evidence>
<gene>
    <name evidence="3" type="ORF">V6N12_071729</name>
</gene>
<keyword evidence="2" id="KW-0812">Transmembrane</keyword>
<evidence type="ECO:0000313" key="3">
    <source>
        <dbReference type="EMBL" id="KAK8581509.1"/>
    </source>
</evidence>
<organism evidence="3 4">
    <name type="scientific">Hibiscus sabdariffa</name>
    <name type="common">roselle</name>
    <dbReference type="NCBI Taxonomy" id="183260"/>
    <lineage>
        <taxon>Eukaryota</taxon>
        <taxon>Viridiplantae</taxon>
        <taxon>Streptophyta</taxon>
        <taxon>Embryophyta</taxon>
        <taxon>Tracheophyta</taxon>
        <taxon>Spermatophyta</taxon>
        <taxon>Magnoliopsida</taxon>
        <taxon>eudicotyledons</taxon>
        <taxon>Gunneridae</taxon>
        <taxon>Pentapetalae</taxon>
        <taxon>rosids</taxon>
        <taxon>malvids</taxon>
        <taxon>Malvales</taxon>
        <taxon>Malvaceae</taxon>
        <taxon>Malvoideae</taxon>
        <taxon>Hibiscus</taxon>
    </lineage>
</organism>
<reference evidence="3 4" key="1">
    <citation type="journal article" date="2024" name="G3 (Bethesda)">
        <title>Genome assembly of Hibiscus sabdariffa L. provides insights into metabolisms of medicinal natural products.</title>
        <authorList>
            <person name="Kim T."/>
        </authorList>
    </citation>
    <scope>NUCLEOTIDE SEQUENCE [LARGE SCALE GENOMIC DNA]</scope>
    <source>
        <strain evidence="3">TK-2024</strain>
        <tissue evidence="3">Old leaves</tissue>
    </source>
</reference>
<name>A0ABR2FKM6_9ROSI</name>
<dbReference type="Proteomes" id="UP001472677">
    <property type="component" value="Unassembled WGS sequence"/>
</dbReference>
<keyword evidence="4" id="KW-1185">Reference proteome</keyword>
<dbReference type="EMBL" id="JBBPBM010000006">
    <property type="protein sequence ID" value="KAK8581509.1"/>
    <property type="molecule type" value="Genomic_DNA"/>
</dbReference>